<keyword evidence="1" id="KW-0472">Membrane</keyword>
<evidence type="ECO:0000313" key="4">
    <source>
        <dbReference type="Proteomes" id="UP000521313"/>
    </source>
</evidence>
<dbReference type="InterPro" id="IPR036890">
    <property type="entry name" value="HATPase_C_sf"/>
</dbReference>
<dbReference type="InterPro" id="IPR032834">
    <property type="entry name" value="NatK-like_C"/>
</dbReference>
<name>A0A7W8D1T4_9FIRM</name>
<dbReference type="SUPFAM" id="SSF55874">
    <property type="entry name" value="ATPase domain of HSP90 chaperone/DNA topoisomerase II/histidine kinase"/>
    <property type="match status" value="1"/>
</dbReference>
<keyword evidence="3" id="KW-0808">Transferase</keyword>
<evidence type="ECO:0000256" key="1">
    <source>
        <dbReference type="SAM" id="Phobius"/>
    </source>
</evidence>
<gene>
    <name evidence="3" type="ORF">HNQ43_000013</name>
</gene>
<dbReference type="Proteomes" id="UP000521313">
    <property type="component" value="Unassembled WGS sequence"/>
</dbReference>
<dbReference type="Gene3D" id="3.30.565.10">
    <property type="entry name" value="Histidine kinase-like ATPase, C-terminal domain"/>
    <property type="match status" value="1"/>
</dbReference>
<keyword evidence="1" id="KW-0812">Transmembrane</keyword>
<feature type="domain" description="Sensor histidine kinase NatK-like C-terminal" evidence="2">
    <location>
        <begin position="170"/>
        <end position="264"/>
    </location>
</feature>
<keyword evidence="1" id="KW-1133">Transmembrane helix</keyword>
<dbReference type="AlphaFoldDB" id="A0A7W8D1T4"/>
<comment type="caution">
    <text evidence="3">The sequence shown here is derived from an EMBL/GenBank/DDBJ whole genome shotgun (WGS) entry which is preliminary data.</text>
</comment>
<feature type="transmembrane region" description="Helical" evidence="1">
    <location>
        <begin position="39"/>
        <end position="59"/>
    </location>
</feature>
<dbReference type="GO" id="GO:0016301">
    <property type="term" value="F:kinase activity"/>
    <property type="evidence" value="ECO:0007669"/>
    <property type="project" value="UniProtKB-KW"/>
</dbReference>
<dbReference type="RefSeq" id="WP_183373645.1">
    <property type="nucleotide sequence ID" value="NZ_JACHHD010000001.1"/>
</dbReference>
<evidence type="ECO:0000313" key="3">
    <source>
        <dbReference type="EMBL" id="MBB5183980.1"/>
    </source>
</evidence>
<proteinExistence type="predicted"/>
<organism evidence="3 4">
    <name type="scientific">Faecalicoccus acidiformans</name>
    <dbReference type="NCBI Taxonomy" id="915173"/>
    <lineage>
        <taxon>Bacteria</taxon>
        <taxon>Bacillati</taxon>
        <taxon>Bacillota</taxon>
        <taxon>Erysipelotrichia</taxon>
        <taxon>Erysipelotrichales</taxon>
        <taxon>Erysipelotrichaceae</taxon>
        <taxon>Faecalicoccus</taxon>
    </lineage>
</organism>
<accession>A0A7W8D1T4</accession>
<dbReference type="Pfam" id="PF14501">
    <property type="entry name" value="HATPase_c_5"/>
    <property type="match status" value="1"/>
</dbReference>
<feature type="transmembrane region" description="Helical" evidence="1">
    <location>
        <begin position="12"/>
        <end position="33"/>
    </location>
</feature>
<dbReference type="EMBL" id="JACHHD010000001">
    <property type="protein sequence ID" value="MBB5183980.1"/>
    <property type="molecule type" value="Genomic_DNA"/>
</dbReference>
<sequence>MSYIIKLFHQRSLNVYFIFVNLIIFTITILLRFHSDTPYKTMITLMLVALECFSFFLLIKIFQDLKKQTEEEIKRETLYQQKKIQDEHLLAMMQADQDIEKLSKQLEILKNSSSDTIDPQFKEEMDNLFISYCPNKIVDAILYHKSFLMKKNHIRYLVKASVKEDLVLEDFAILSVLNNLIDNAMEACTAHNISKPYVDVSIHTQANYLIIQVKNPISPEMTDLPKKSTKKDRREHGLGLGIIEQQCKKHHGSFTVEINEKEHAITCTATLRLENE</sequence>
<reference evidence="3 4" key="1">
    <citation type="submission" date="2020-08" db="EMBL/GenBank/DDBJ databases">
        <title>Genomic Encyclopedia of Type Strains, Phase IV (KMG-IV): sequencing the most valuable type-strain genomes for metagenomic binning, comparative biology and taxonomic classification.</title>
        <authorList>
            <person name="Goeker M."/>
        </authorList>
    </citation>
    <scope>NUCLEOTIDE SEQUENCE [LARGE SCALE GENOMIC DNA]</scope>
    <source>
        <strain evidence="3 4">DSM 26963</strain>
    </source>
</reference>
<keyword evidence="3" id="KW-0418">Kinase</keyword>
<evidence type="ECO:0000259" key="2">
    <source>
        <dbReference type="Pfam" id="PF14501"/>
    </source>
</evidence>
<protein>
    <submittedName>
        <fullName evidence="3">Sensor histidine kinase regulating citrate/malate metabolism</fullName>
    </submittedName>
</protein>